<dbReference type="Pfam" id="PF05656">
    <property type="entry name" value="DUF805"/>
    <property type="match status" value="1"/>
</dbReference>
<protein>
    <recommendedName>
        <fullName evidence="4">DUF805 domain-containing protein</fullName>
    </recommendedName>
</protein>
<sequence>MAQPLPRSGNSPVPLDQPLYNASFGQAIKRFFTKYATFSGRASRSEYWWAALFNALVATVGSILLAISIVATGNPQMDYEPDPENWRPAPLTVVLIVLLAAYSLAVLIPSIAIAVRRLHDANYSGWFYLLSLIPGVGGLIILIFMVLPSHPQGARFDARSSLPPAYPQAM</sequence>
<dbReference type="PANTHER" id="PTHR34980">
    <property type="entry name" value="INNER MEMBRANE PROTEIN-RELATED-RELATED"/>
    <property type="match status" value="1"/>
</dbReference>
<keyword evidence="3" id="KW-1185">Reference proteome</keyword>
<evidence type="ECO:0000313" key="2">
    <source>
        <dbReference type="EMBL" id="GAA3701333.1"/>
    </source>
</evidence>
<dbReference type="PANTHER" id="PTHR34980:SF2">
    <property type="entry name" value="INNER MEMBRANE PROTEIN YHAH-RELATED"/>
    <property type="match status" value="1"/>
</dbReference>
<dbReference type="EMBL" id="BAABEO010000034">
    <property type="protein sequence ID" value="GAA3701333.1"/>
    <property type="molecule type" value="Genomic_DNA"/>
</dbReference>
<name>A0ABP7D9L9_9MICC</name>
<feature type="transmembrane region" description="Helical" evidence="1">
    <location>
        <begin position="47"/>
        <end position="71"/>
    </location>
</feature>
<dbReference type="Proteomes" id="UP001500752">
    <property type="component" value="Unassembled WGS sequence"/>
</dbReference>
<dbReference type="RefSeq" id="WP_345154021.1">
    <property type="nucleotide sequence ID" value="NZ_BAABEO010000034.1"/>
</dbReference>
<evidence type="ECO:0008006" key="4">
    <source>
        <dbReference type="Google" id="ProtNLM"/>
    </source>
</evidence>
<keyword evidence="1" id="KW-1133">Transmembrane helix</keyword>
<dbReference type="InterPro" id="IPR008523">
    <property type="entry name" value="DUF805"/>
</dbReference>
<reference evidence="3" key="1">
    <citation type="journal article" date="2019" name="Int. J. Syst. Evol. Microbiol.">
        <title>The Global Catalogue of Microorganisms (GCM) 10K type strain sequencing project: providing services to taxonomists for standard genome sequencing and annotation.</title>
        <authorList>
            <consortium name="The Broad Institute Genomics Platform"/>
            <consortium name="The Broad Institute Genome Sequencing Center for Infectious Disease"/>
            <person name="Wu L."/>
            <person name="Ma J."/>
        </authorList>
    </citation>
    <scope>NUCLEOTIDE SEQUENCE [LARGE SCALE GENOMIC DNA]</scope>
    <source>
        <strain evidence="3">JCM 30742</strain>
    </source>
</reference>
<keyword evidence="1" id="KW-0812">Transmembrane</keyword>
<gene>
    <name evidence="2" type="ORF">GCM10023081_42230</name>
</gene>
<proteinExistence type="predicted"/>
<comment type="caution">
    <text evidence="2">The sequence shown here is derived from an EMBL/GenBank/DDBJ whole genome shotgun (WGS) entry which is preliminary data.</text>
</comment>
<keyword evidence="1" id="KW-0472">Membrane</keyword>
<evidence type="ECO:0000313" key="3">
    <source>
        <dbReference type="Proteomes" id="UP001500752"/>
    </source>
</evidence>
<feature type="transmembrane region" description="Helical" evidence="1">
    <location>
        <begin position="91"/>
        <end position="115"/>
    </location>
</feature>
<evidence type="ECO:0000256" key="1">
    <source>
        <dbReference type="SAM" id="Phobius"/>
    </source>
</evidence>
<feature type="transmembrane region" description="Helical" evidence="1">
    <location>
        <begin position="127"/>
        <end position="147"/>
    </location>
</feature>
<accession>A0ABP7D9L9</accession>
<organism evidence="2 3">
    <name type="scientific">Arthrobacter ginkgonis</name>
    <dbReference type="NCBI Taxonomy" id="1630594"/>
    <lineage>
        <taxon>Bacteria</taxon>
        <taxon>Bacillati</taxon>
        <taxon>Actinomycetota</taxon>
        <taxon>Actinomycetes</taxon>
        <taxon>Micrococcales</taxon>
        <taxon>Micrococcaceae</taxon>
        <taxon>Arthrobacter</taxon>
    </lineage>
</organism>